<feature type="domain" description="O-acyltransferase WSD1 C-terminal" evidence="2">
    <location>
        <begin position="270"/>
        <end position="407"/>
    </location>
</feature>
<gene>
    <name evidence="3" type="ORF">EAO74_09080</name>
</gene>
<feature type="domain" description="O-acyltransferase WSD1-like N-terminal" evidence="1">
    <location>
        <begin position="67"/>
        <end position="165"/>
    </location>
</feature>
<evidence type="ECO:0000259" key="1">
    <source>
        <dbReference type="Pfam" id="PF03007"/>
    </source>
</evidence>
<dbReference type="Pfam" id="PF03007">
    <property type="entry name" value="WS_DGAT_cat"/>
    <property type="match status" value="1"/>
</dbReference>
<sequence length="421" mass="44186">MQSSTPLPAQAGDAVLMEMAPLTHAAQMYIATALILEGEAPGAAEVAGHLAPRVGRVPGLWHRYAERAGRPVWQPQRVRAADHVALLPLGTDAADAGLDGLMREVRRRPPVSPAGAPMWDVLIATGFAPRRWAVVFRCHHTLMDGGAITHTLDQLFGDGPRARRRSFLGGALLPALPRLPSAAASVLRAALPTAPWPAPAAARAEGSATYAVTEPLELEAVKRPGATLSQVFAACFALAADSWWPLPGDREVHALVPMDLRVPGEQRALGNHFAPMRLALPTGDPAHVLAGTGAQMAAWPTPGFRAALDLTIRRITPFPATLALGRRISSGVCCRAVVSSVRSRNPLSFNGSPVLDLVPAIPAFPGHALSSVLWSYQGRARVAFGSHTSMPGVGALPQAWEQALKSIQSLPPEAGAGAVAG</sequence>
<dbReference type="Gene3D" id="3.30.559.10">
    <property type="entry name" value="Chloramphenicol acetyltransferase-like domain"/>
    <property type="match status" value="1"/>
</dbReference>
<dbReference type="Pfam" id="PF06974">
    <property type="entry name" value="WS_DGAT_C"/>
    <property type="match status" value="1"/>
</dbReference>
<dbReference type="RefSeq" id="WP_147983310.1">
    <property type="nucleotide sequence ID" value="NZ_RDBM01000030.1"/>
</dbReference>
<reference evidence="3" key="1">
    <citation type="submission" date="2018-10" db="EMBL/GenBank/DDBJ databases">
        <authorList>
            <person name="Hariharan J."/>
            <person name="Choudoir M.J."/>
            <person name="Diebold P."/>
            <person name="Panke-Buisse K."/>
            <person name="Campbell A.N."/>
            <person name="Buckley D.H."/>
        </authorList>
    </citation>
    <scope>NUCLEOTIDE SEQUENCE</scope>
    <source>
        <strain evidence="3">Gb1</strain>
    </source>
</reference>
<dbReference type="GO" id="GO:0045017">
    <property type="term" value="P:glycerolipid biosynthetic process"/>
    <property type="evidence" value="ECO:0007669"/>
    <property type="project" value="InterPro"/>
</dbReference>
<name>A0A652L5U5_9ACTN</name>
<evidence type="ECO:0000259" key="2">
    <source>
        <dbReference type="Pfam" id="PF06974"/>
    </source>
</evidence>
<dbReference type="InterPro" id="IPR004255">
    <property type="entry name" value="O-acyltransferase_WSD1_N"/>
</dbReference>
<protein>
    <submittedName>
        <fullName evidence="3">DUF1298 domain-containing protein</fullName>
    </submittedName>
</protein>
<dbReference type="SUPFAM" id="SSF52777">
    <property type="entry name" value="CoA-dependent acyltransferases"/>
    <property type="match status" value="1"/>
</dbReference>
<comment type="caution">
    <text evidence="3">The sequence shown here is derived from an EMBL/GenBank/DDBJ whole genome shotgun (WGS) entry which is preliminary data.</text>
</comment>
<dbReference type="AlphaFoldDB" id="A0A652L5U5"/>
<proteinExistence type="predicted"/>
<accession>A0A652L5U5</accession>
<dbReference type="EMBL" id="RDBM01000030">
    <property type="protein sequence ID" value="TXS31443.1"/>
    <property type="molecule type" value="Genomic_DNA"/>
</dbReference>
<dbReference type="InterPro" id="IPR023213">
    <property type="entry name" value="CAT-like_dom_sf"/>
</dbReference>
<dbReference type="GO" id="GO:0004144">
    <property type="term" value="F:diacylglycerol O-acyltransferase activity"/>
    <property type="evidence" value="ECO:0007669"/>
    <property type="project" value="InterPro"/>
</dbReference>
<evidence type="ECO:0000313" key="3">
    <source>
        <dbReference type="EMBL" id="TXS31443.1"/>
    </source>
</evidence>
<organism evidence="3">
    <name type="scientific">Streptomyces sp. gb1(2016)</name>
    <dbReference type="NCBI Taxonomy" id="1828321"/>
    <lineage>
        <taxon>Bacteria</taxon>
        <taxon>Bacillati</taxon>
        <taxon>Actinomycetota</taxon>
        <taxon>Actinomycetes</taxon>
        <taxon>Kitasatosporales</taxon>
        <taxon>Streptomycetaceae</taxon>
        <taxon>Streptomyces</taxon>
    </lineage>
</organism>
<dbReference type="InterPro" id="IPR009721">
    <property type="entry name" value="O-acyltransferase_WSD1_C"/>
</dbReference>